<evidence type="ECO:0000313" key="3">
    <source>
        <dbReference type="EMBL" id="MFC3879900.1"/>
    </source>
</evidence>
<name>A0ABV8ASF6_9BACT</name>
<feature type="region of interest" description="Disordered" evidence="1">
    <location>
        <begin position="21"/>
        <end position="49"/>
    </location>
</feature>
<proteinExistence type="predicted"/>
<protein>
    <submittedName>
        <fullName evidence="3">DUF4890 domain-containing protein</fullName>
    </submittedName>
</protein>
<sequence length="135" mass="15363">MKKIMMTLGLTMMMALSVFAQQRGGGERPSAEDRAKRSTERMAEHLGLSDAQKEQILNLNLEFAKQQEAQRAEQRQQGEARKEAMQAQEEKIKAILTPEQAEKWEAAKKERREGDRRRGRGQRGGRGEHSGQNSK</sequence>
<dbReference type="InterPro" id="IPR032612">
    <property type="entry name" value="DUF4890"/>
</dbReference>
<evidence type="ECO:0000256" key="1">
    <source>
        <dbReference type="SAM" id="MobiDB-lite"/>
    </source>
</evidence>
<keyword evidence="2" id="KW-0732">Signal</keyword>
<feature type="compositionally biased region" description="Basic and acidic residues" evidence="1">
    <location>
        <begin position="68"/>
        <end position="93"/>
    </location>
</feature>
<evidence type="ECO:0000256" key="2">
    <source>
        <dbReference type="SAM" id="SignalP"/>
    </source>
</evidence>
<feature type="compositionally biased region" description="Basic and acidic residues" evidence="1">
    <location>
        <begin position="100"/>
        <end position="116"/>
    </location>
</feature>
<evidence type="ECO:0000313" key="4">
    <source>
        <dbReference type="Proteomes" id="UP001595805"/>
    </source>
</evidence>
<reference evidence="4" key="1">
    <citation type="journal article" date="2019" name="Int. J. Syst. Evol. Microbiol.">
        <title>The Global Catalogue of Microorganisms (GCM) 10K type strain sequencing project: providing services to taxonomists for standard genome sequencing and annotation.</title>
        <authorList>
            <consortium name="The Broad Institute Genomics Platform"/>
            <consortium name="The Broad Institute Genome Sequencing Center for Infectious Disease"/>
            <person name="Wu L."/>
            <person name="Ma J."/>
        </authorList>
    </citation>
    <scope>NUCLEOTIDE SEQUENCE [LARGE SCALE GENOMIC DNA]</scope>
    <source>
        <strain evidence="4">CCUG 60523</strain>
    </source>
</reference>
<organism evidence="3 4">
    <name type="scientific">Algoriphagus namhaensis</name>
    <dbReference type="NCBI Taxonomy" id="915353"/>
    <lineage>
        <taxon>Bacteria</taxon>
        <taxon>Pseudomonadati</taxon>
        <taxon>Bacteroidota</taxon>
        <taxon>Cytophagia</taxon>
        <taxon>Cytophagales</taxon>
        <taxon>Cyclobacteriaceae</taxon>
        <taxon>Algoriphagus</taxon>
    </lineage>
</organism>
<feature type="region of interest" description="Disordered" evidence="1">
    <location>
        <begin position="68"/>
        <end position="135"/>
    </location>
</feature>
<feature type="compositionally biased region" description="Basic and acidic residues" evidence="1">
    <location>
        <begin position="25"/>
        <end position="44"/>
    </location>
</feature>
<feature type="signal peptide" evidence="2">
    <location>
        <begin position="1"/>
        <end position="20"/>
    </location>
</feature>
<dbReference type="RefSeq" id="WP_377904760.1">
    <property type="nucleotide sequence ID" value="NZ_JBHRZS010000006.1"/>
</dbReference>
<feature type="chain" id="PRO_5046712951" evidence="2">
    <location>
        <begin position="21"/>
        <end position="135"/>
    </location>
</feature>
<keyword evidence="4" id="KW-1185">Reference proteome</keyword>
<dbReference type="EMBL" id="JBHRZS010000006">
    <property type="protein sequence ID" value="MFC3879900.1"/>
    <property type="molecule type" value="Genomic_DNA"/>
</dbReference>
<accession>A0ABV8ASF6</accession>
<comment type="caution">
    <text evidence="3">The sequence shown here is derived from an EMBL/GenBank/DDBJ whole genome shotgun (WGS) entry which is preliminary data.</text>
</comment>
<dbReference type="Proteomes" id="UP001595805">
    <property type="component" value="Unassembled WGS sequence"/>
</dbReference>
<gene>
    <name evidence="3" type="ORF">ACFOSV_06920</name>
</gene>
<dbReference type="Pfam" id="PF16231">
    <property type="entry name" value="DUF4890"/>
    <property type="match status" value="1"/>
</dbReference>